<dbReference type="AlphaFoldDB" id="A0A934NIZ5"/>
<dbReference type="SUPFAM" id="SSF53649">
    <property type="entry name" value="Alkaline phosphatase-like"/>
    <property type="match status" value="1"/>
</dbReference>
<comment type="caution">
    <text evidence="5">The sequence shown here is derived from an EMBL/GenBank/DDBJ whole genome shotgun (WGS) entry which is preliminary data.</text>
</comment>
<feature type="binding site" evidence="3">
    <location>
        <position position="263"/>
    </location>
    <ligand>
        <name>Mg(2+)</name>
        <dbReference type="ChEBI" id="CHEBI:18420"/>
    </ligand>
</feature>
<keyword evidence="6" id="KW-1185">Reference proteome</keyword>
<dbReference type="Gene3D" id="3.40.720.10">
    <property type="entry name" value="Alkaline Phosphatase, subunit A"/>
    <property type="match status" value="1"/>
</dbReference>
<evidence type="ECO:0000313" key="5">
    <source>
        <dbReference type="EMBL" id="MBJ7880679.1"/>
    </source>
</evidence>
<evidence type="ECO:0000256" key="2">
    <source>
        <dbReference type="PIRSR" id="PIRSR601952-1"/>
    </source>
</evidence>
<proteinExistence type="inferred from homology"/>
<reference evidence="5 6" key="1">
    <citation type="submission" date="2020-09" db="EMBL/GenBank/DDBJ databases">
        <title>Draft genome of Gelidibacter salicanalis PAMC21136.</title>
        <authorList>
            <person name="Park H."/>
        </authorList>
    </citation>
    <scope>NUCLEOTIDE SEQUENCE [LARGE SCALE GENOMIC DNA]</scope>
    <source>
        <strain evidence="5 6">PAMC21136</strain>
    </source>
</reference>
<keyword evidence="3" id="KW-0479">Metal-binding</keyword>
<evidence type="ECO:0000313" key="6">
    <source>
        <dbReference type="Proteomes" id="UP000662373"/>
    </source>
</evidence>
<comment type="cofactor">
    <cofactor evidence="3">
        <name>Mg(2+)</name>
        <dbReference type="ChEBI" id="CHEBI:18420"/>
    </cofactor>
    <text evidence="3">Binds 1 Mg(2+) ion.</text>
</comment>
<keyword evidence="3" id="KW-0862">Zinc</keyword>
<feature type="binding site" evidence="3">
    <location>
        <position position="436"/>
    </location>
    <ligand>
        <name>Zn(2+)</name>
        <dbReference type="ChEBI" id="CHEBI:29105"/>
        <label>2</label>
    </ligand>
</feature>
<dbReference type="EMBL" id="JAEHJZ010000018">
    <property type="protein sequence ID" value="MBJ7880679.1"/>
    <property type="molecule type" value="Genomic_DNA"/>
</dbReference>
<feature type="binding site" evidence="3">
    <location>
        <position position="37"/>
    </location>
    <ligand>
        <name>Mg(2+)</name>
        <dbReference type="ChEBI" id="CHEBI:18420"/>
    </ligand>
</feature>
<comment type="similarity">
    <text evidence="4">Belongs to the alkaline phosphatase family.</text>
</comment>
<dbReference type="GO" id="GO:0004035">
    <property type="term" value="F:alkaline phosphatase activity"/>
    <property type="evidence" value="ECO:0007669"/>
    <property type="project" value="TreeGrafter"/>
</dbReference>
<feature type="binding site" evidence="3">
    <location>
        <position position="272"/>
    </location>
    <ligand>
        <name>Zn(2+)</name>
        <dbReference type="ChEBI" id="CHEBI:29105"/>
        <label>2</label>
    </ligand>
</feature>
<feature type="binding site" evidence="3">
    <location>
        <position position="268"/>
    </location>
    <ligand>
        <name>Zn(2+)</name>
        <dbReference type="ChEBI" id="CHEBI:29105"/>
        <label>2</label>
    </ligand>
</feature>
<dbReference type="SMART" id="SM00098">
    <property type="entry name" value="alkPPc"/>
    <property type="match status" value="1"/>
</dbReference>
<dbReference type="Pfam" id="PF00245">
    <property type="entry name" value="Alk_phosphatase"/>
    <property type="match status" value="1"/>
</dbReference>
<organism evidence="5 6">
    <name type="scientific">Gelidibacter salicanalis</name>
    <dbReference type="NCBI Taxonomy" id="291193"/>
    <lineage>
        <taxon>Bacteria</taxon>
        <taxon>Pseudomonadati</taxon>
        <taxon>Bacteroidota</taxon>
        <taxon>Flavobacteriia</taxon>
        <taxon>Flavobacteriales</taxon>
        <taxon>Flavobacteriaceae</taxon>
        <taxon>Gelidibacter</taxon>
    </lineage>
</organism>
<accession>A0A934NIZ5</accession>
<feature type="active site" description="Phosphoserine intermediate" evidence="2">
    <location>
        <position position="86"/>
    </location>
</feature>
<dbReference type="CDD" id="cd16012">
    <property type="entry name" value="ALP"/>
    <property type="match status" value="1"/>
</dbReference>
<keyword evidence="1" id="KW-0597">Phosphoprotein</keyword>
<feature type="binding site" evidence="3">
    <location>
        <position position="138"/>
    </location>
    <ligand>
        <name>Mg(2+)</name>
        <dbReference type="ChEBI" id="CHEBI:18420"/>
    </ligand>
</feature>
<dbReference type="PANTHER" id="PTHR11596">
    <property type="entry name" value="ALKALINE PHOSPHATASE"/>
    <property type="match status" value="1"/>
</dbReference>
<evidence type="ECO:0000256" key="1">
    <source>
        <dbReference type="ARBA" id="ARBA00022553"/>
    </source>
</evidence>
<dbReference type="GO" id="GO:0046872">
    <property type="term" value="F:metal ion binding"/>
    <property type="evidence" value="ECO:0007669"/>
    <property type="project" value="UniProtKB-KW"/>
</dbReference>
<evidence type="ECO:0000256" key="3">
    <source>
        <dbReference type="PIRSR" id="PIRSR601952-2"/>
    </source>
</evidence>
<feature type="binding site" evidence="3">
    <location>
        <position position="140"/>
    </location>
    <ligand>
        <name>Mg(2+)</name>
        <dbReference type="ChEBI" id="CHEBI:18420"/>
    </ligand>
</feature>
<dbReference type="InterPro" id="IPR017850">
    <property type="entry name" value="Alkaline_phosphatase_core_sf"/>
</dbReference>
<feature type="binding site" evidence="3">
    <location>
        <position position="37"/>
    </location>
    <ligand>
        <name>Zn(2+)</name>
        <dbReference type="ChEBI" id="CHEBI:29105"/>
        <label>2</label>
    </ligand>
</feature>
<gene>
    <name evidence="5" type="ORF">JEM65_08465</name>
</gene>
<feature type="binding site" evidence="3">
    <location>
        <position position="311"/>
    </location>
    <ligand>
        <name>Zn(2+)</name>
        <dbReference type="ChEBI" id="CHEBI:29105"/>
        <label>2</label>
    </ligand>
</feature>
<evidence type="ECO:0000256" key="4">
    <source>
        <dbReference type="RuleBase" id="RU003946"/>
    </source>
</evidence>
<dbReference type="PRINTS" id="PR00113">
    <property type="entry name" value="ALKPHPHTASE"/>
</dbReference>
<keyword evidence="3" id="KW-0460">Magnesium</keyword>
<dbReference type="Proteomes" id="UP000662373">
    <property type="component" value="Unassembled WGS sequence"/>
</dbReference>
<dbReference type="RefSeq" id="WP_199598513.1">
    <property type="nucleotide sequence ID" value="NZ_JAEHJZ010000018.1"/>
</dbReference>
<sequence>MLKTIKNIVIISMALFCFIGYSQTETKAKYVFLFIGDGMGASQIYTAEMYLNAKPGEIKVEPLLMNSFPVRTNMTNYSASSYVTTSCAAATAMSTGLKTNNGIIGKSPNQKIDYENISQKAKKAGFKVGILSSVMIDHATPASFYAHQNSRDMYYEISMELPNYNIDYFGGGGFHYPEGENGGQPNSYENAIKKGYTIANSHEEINKLKHGDEKIIAINPDMYPSGEFYWAIDKNEEALTLADFTKKGIEVMDNDKGFFMMVEGGKIDWACHGNDGVTMIHEVLALNEAVRVAYEFYKERPDETLIIVTADHETGSLYPGINYAMNPELLKYQKISVQEFKRKMTDLKNTNPEVSFNTLSDLIQEDFGLGNSEIGLTLDKDELSMLKLAYNAQFKKNNAVDADADYLDKNDVNSIAETAAYILNKKAGISWGSGDHSGTPVPVKVIGKGQEEFSEYFDNTDLPKKIQKLMGI</sequence>
<name>A0A934NIZ5_9FLAO</name>
<dbReference type="Gene3D" id="1.10.60.40">
    <property type="match status" value="1"/>
</dbReference>
<feature type="binding site" evidence="3">
    <location>
        <position position="312"/>
    </location>
    <ligand>
        <name>Zn(2+)</name>
        <dbReference type="ChEBI" id="CHEBI:29105"/>
        <label>2</label>
    </ligand>
</feature>
<protein>
    <submittedName>
        <fullName evidence="5">Alkaline phosphatase</fullName>
    </submittedName>
</protein>
<dbReference type="InterPro" id="IPR001952">
    <property type="entry name" value="Alkaline_phosphatase"/>
</dbReference>
<comment type="cofactor">
    <cofactor evidence="3">
        <name>Zn(2+)</name>
        <dbReference type="ChEBI" id="CHEBI:29105"/>
    </cofactor>
    <text evidence="3">Binds 2 Zn(2+) ions.</text>
</comment>
<dbReference type="PANTHER" id="PTHR11596:SF5">
    <property type="entry name" value="ALKALINE PHOSPHATASE"/>
    <property type="match status" value="1"/>
</dbReference>